<sequence length="162" mass="18417">MEQLGFDYHAAMTAGHTYNEIVAQRLISEGIGCSVPELELVTSNADISRLTKTEKDIILDNGLVLEVKSRNLGFSEDPKLFWQKDIYVDTVSGYEAKEIKPYAYVMVSQKSGNMLVVHSSTKDKWFKKTVTDPYRKVTDSFYKIEKQHLTTWTSLINELQGA</sequence>
<protein>
    <submittedName>
        <fullName evidence="2">Uncharacterized protein</fullName>
    </submittedName>
</protein>
<dbReference type="EMBL" id="LR796798">
    <property type="protein sequence ID" value="CAB4167020.1"/>
    <property type="molecule type" value="Genomic_DNA"/>
</dbReference>
<reference evidence="2" key="1">
    <citation type="submission" date="2020-05" db="EMBL/GenBank/DDBJ databases">
        <authorList>
            <person name="Chiriac C."/>
            <person name="Salcher M."/>
            <person name="Ghai R."/>
            <person name="Kavagutti S V."/>
        </authorList>
    </citation>
    <scope>NUCLEOTIDE SEQUENCE</scope>
</reference>
<evidence type="ECO:0000313" key="2">
    <source>
        <dbReference type="EMBL" id="CAB4175084.1"/>
    </source>
</evidence>
<evidence type="ECO:0000313" key="4">
    <source>
        <dbReference type="EMBL" id="CAB4189083.1"/>
    </source>
</evidence>
<accession>A0A6J5Q6A0</accession>
<dbReference type="EMBL" id="LR798433">
    <property type="protein sequence ID" value="CAB5231594.1"/>
    <property type="molecule type" value="Genomic_DNA"/>
</dbReference>
<proteinExistence type="predicted"/>
<evidence type="ECO:0000313" key="5">
    <source>
        <dbReference type="EMBL" id="CAB4193122.1"/>
    </source>
</evidence>
<evidence type="ECO:0000313" key="6">
    <source>
        <dbReference type="EMBL" id="CAB5231594.1"/>
    </source>
</evidence>
<dbReference type="EMBL" id="LR797196">
    <property type="protein sequence ID" value="CAB4193122.1"/>
    <property type="molecule type" value="Genomic_DNA"/>
</dbReference>
<evidence type="ECO:0000313" key="1">
    <source>
        <dbReference type="EMBL" id="CAB4167020.1"/>
    </source>
</evidence>
<dbReference type="EMBL" id="LR797132">
    <property type="protein sequence ID" value="CAB4189083.1"/>
    <property type="molecule type" value="Genomic_DNA"/>
</dbReference>
<dbReference type="EMBL" id="LR796979">
    <property type="protein sequence ID" value="CAB4179151.1"/>
    <property type="molecule type" value="Genomic_DNA"/>
</dbReference>
<gene>
    <name evidence="3" type="ORF">UFOVP1034_39</name>
    <name evidence="4" type="ORF">UFOVP1177_39</name>
    <name evidence="5" type="ORF">UFOVP1243_26</name>
    <name evidence="6" type="ORF">UFOVP1581_119</name>
    <name evidence="1" type="ORF">UFOVP854_119</name>
    <name evidence="2" type="ORF">UFOVP964_119</name>
</gene>
<dbReference type="EMBL" id="LR796924">
    <property type="protein sequence ID" value="CAB4175084.1"/>
    <property type="molecule type" value="Genomic_DNA"/>
</dbReference>
<organism evidence="2">
    <name type="scientific">uncultured Caudovirales phage</name>
    <dbReference type="NCBI Taxonomy" id="2100421"/>
    <lineage>
        <taxon>Viruses</taxon>
        <taxon>Duplodnaviria</taxon>
        <taxon>Heunggongvirae</taxon>
        <taxon>Uroviricota</taxon>
        <taxon>Caudoviricetes</taxon>
        <taxon>Peduoviridae</taxon>
        <taxon>Maltschvirus</taxon>
        <taxon>Maltschvirus maltsch</taxon>
    </lineage>
</organism>
<name>A0A6J5Q6A0_9CAUD</name>
<evidence type="ECO:0000313" key="3">
    <source>
        <dbReference type="EMBL" id="CAB4179151.1"/>
    </source>
</evidence>